<proteinExistence type="predicted"/>
<reference evidence="2 3" key="1">
    <citation type="journal article" date="2014" name="Genome Biol. Evol.">
        <title>The secreted proteins of Achlya hypogyna and Thraustotheca clavata identify the ancestral oomycete secretome and reveal gene acquisitions by horizontal gene transfer.</title>
        <authorList>
            <person name="Misner I."/>
            <person name="Blouin N."/>
            <person name="Leonard G."/>
            <person name="Richards T.A."/>
            <person name="Lane C.E."/>
        </authorList>
    </citation>
    <scope>NUCLEOTIDE SEQUENCE [LARGE SCALE GENOMIC DNA]</scope>
    <source>
        <strain evidence="2 3">ATCC 48635</strain>
    </source>
</reference>
<feature type="compositionally biased region" description="Basic and acidic residues" evidence="1">
    <location>
        <begin position="109"/>
        <end position="118"/>
    </location>
</feature>
<dbReference type="EMBL" id="JNBR01000651">
    <property type="protein sequence ID" value="OQR90243.1"/>
    <property type="molecule type" value="Genomic_DNA"/>
</dbReference>
<dbReference type="InterPro" id="IPR038192">
    <property type="entry name" value="CSTF_C_sf"/>
</dbReference>
<dbReference type="AlphaFoldDB" id="A0A1V9YX91"/>
<sequence>MSLFDVADAVFESKSLAPYKPSSAPAALPPFAPGAVPTLFLLDETLQHLHNARDRAPVVAPKPVPSTWQYKSTRDTSASATSGPHHEAGPLRRVFSNSLLDMTSPPTTKEPDRPDPKPADAVARSALKAAMDECEAYDRTAGDPATALSPQDFAQTLEKKYIEASLAGLPETAFVVLARKKIKARVREYAGRRERDAGQLEAFGDEIRAALNSLGRDQSSNQTTHTHGDSLSAHVDAVAKVTSVPTPSQGMLEKLLALPKSQLEKLPKAQQELVAFTRRYQQAMALTPDQVAQLPAHQQALVAQLRAKGAPR</sequence>
<evidence type="ECO:0000256" key="1">
    <source>
        <dbReference type="SAM" id="MobiDB-lite"/>
    </source>
</evidence>
<evidence type="ECO:0000313" key="3">
    <source>
        <dbReference type="Proteomes" id="UP000243579"/>
    </source>
</evidence>
<feature type="region of interest" description="Disordered" evidence="1">
    <location>
        <begin position="58"/>
        <end position="120"/>
    </location>
</feature>
<organism evidence="2 3">
    <name type="scientific">Achlya hypogyna</name>
    <name type="common">Oomycete</name>
    <name type="synonym">Protoachlya hypogyna</name>
    <dbReference type="NCBI Taxonomy" id="1202772"/>
    <lineage>
        <taxon>Eukaryota</taxon>
        <taxon>Sar</taxon>
        <taxon>Stramenopiles</taxon>
        <taxon>Oomycota</taxon>
        <taxon>Saprolegniomycetes</taxon>
        <taxon>Saprolegniales</taxon>
        <taxon>Achlyaceae</taxon>
        <taxon>Achlya</taxon>
    </lineage>
</organism>
<dbReference type="Gene3D" id="1.10.20.70">
    <property type="entry name" value="Transcription termination and cleavage factor, C-terminal domain"/>
    <property type="match status" value="1"/>
</dbReference>
<evidence type="ECO:0000313" key="2">
    <source>
        <dbReference type="EMBL" id="OQR90243.1"/>
    </source>
</evidence>
<keyword evidence="3" id="KW-1185">Reference proteome</keyword>
<gene>
    <name evidence="2" type="ORF">ACHHYP_05691</name>
</gene>
<accession>A0A1V9YX91</accession>
<dbReference type="Proteomes" id="UP000243579">
    <property type="component" value="Unassembled WGS sequence"/>
</dbReference>
<comment type="caution">
    <text evidence="2">The sequence shown here is derived from an EMBL/GenBank/DDBJ whole genome shotgun (WGS) entry which is preliminary data.</text>
</comment>
<name>A0A1V9YX91_ACHHY</name>
<dbReference type="OrthoDB" id="75554at2759"/>
<feature type="compositionally biased region" description="Polar residues" evidence="1">
    <location>
        <begin position="95"/>
        <end position="107"/>
    </location>
</feature>
<protein>
    <submittedName>
        <fullName evidence="2">Uncharacterized protein</fullName>
    </submittedName>
</protein>
<feature type="compositionally biased region" description="Polar residues" evidence="1">
    <location>
        <begin position="66"/>
        <end position="82"/>
    </location>
</feature>